<keyword evidence="1" id="KW-0472">Membrane</keyword>
<evidence type="ECO:0000313" key="2">
    <source>
        <dbReference type="EMBL" id="MBK1882441.1"/>
    </source>
</evidence>
<name>A0A934VQT3_9BACT</name>
<organism evidence="2 3">
    <name type="scientific">Luteolibacter pohnpeiensis</name>
    <dbReference type="NCBI Taxonomy" id="454153"/>
    <lineage>
        <taxon>Bacteria</taxon>
        <taxon>Pseudomonadati</taxon>
        <taxon>Verrucomicrobiota</taxon>
        <taxon>Verrucomicrobiia</taxon>
        <taxon>Verrucomicrobiales</taxon>
        <taxon>Verrucomicrobiaceae</taxon>
        <taxon>Luteolibacter</taxon>
    </lineage>
</organism>
<keyword evidence="3" id="KW-1185">Reference proteome</keyword>
<dbReference type="Proteomes" id="UP000603141">
    <property type="component" value="Unassembled WGS sequence"/>
</dbReference>
<sequence length="229" mass="24708">MSDYPTPPPPVPAPPKKGIPALGWVGIGCGTIIIILVILVSLAVGFCRKTIQEFEKNPEKAAAEMIIRANPDLELVKSDDKAGEITVRRKDGKTMTFTYEQIREGKFSMTDSDGNVTEIGASDLSNVPSWVPRVPNAEGKVNAFQNTSDAEISGSYTTESSATPEEIEAFFEAEADKLGFNSHSSSNSTFNDMMTRVSTYSGGKRKLTLTLTSSSGKPLMAQVGYSEKK</sequence>
<accession>A0A934VQT3</accession>
<reference evidence="2" key="1">
    <citation type="submission" date="2021-01" db="EMBL/GenBank/DDBJ databases">
        <title>Modified the classification status of verrucomicrobia.</title>
        <authorList>
            <person name="Feng X."/>
        </authorList>
    </citation>
    <scope>NUCLEOTIDE SEQUENCE</scope>
    <source>
        <strain evidence="2">KCTC 22041</strain>
    </source>
</reference>
<dbReference type="RefSeq" id="WP_200269586.1">
    <property type="nucleotide sequence ID" value="NZ_JAENIJ010000010.1"/>
</dbReference>
<proteinExistence type="predicted"/>
<evidence type="ECO:0000313" key="3">
    <source>
        <dbReference type="Proteomes" id="UP000603141"/>
    </source>
</evidence>
<gene>
    <name evidence="2" type="ORF">JIN85_08445</name>
</gene>
<dbReference type="EMBL" id="JAENIJ010000010">
    <property type="protein sequence ID" value="MBK1882441.1"/>
    <property type="molecule type" value="Genomic_DNA"/>
</dbReference>
<protein>
    <submittedName>
        <fullName evidence="2">Uncharacterized protein</fullName>
    </submittedName>
</protein>
<comment type="caution">
    <text evidence="2">The sequence shown here is derived from an EMBL/GenBank/DDBJ whole genome shotgun (WGS) entry which is preliminary data.</text>
</comment>
<keyword evidence="1" id="KW-1133">Transmembrane helix</keyword>
<dbReference type="AlphaFoldDB" id="A0A934VQT3"/>
<keyword evidence="1" id="KW-0812">Transmembrane</keyword>
<feature type="transmembrane region" description="Helical" evidence="1">
    <location>
        <begin position="22"/>
        <end position="47"/>
    </location>
</feature>
<evidence type="ECO:0000256" key="1">
    <source>
        <dbReference type="SAM" id="Phobius"/>
    </source>
</evidence>